<dbReference type="EMBL" id="DVHA01000264">
    <property type="protein sequence ID" value="HIR61534.1"/>
    <property type="molecule type" value="Genomic_DNA"/>
</dbReference>
<dbReference type="PANTHER" id="PTHR11468">
    <property type="entry name" value="GLYCOGEN PHOSPHORYLASE"/>
    <property type="match status" value="1"/>
</dbReference>
<protein>
    <recommendedName>
        <fullName evidence="13">Alpha-1,4 glucan phosphorylase</fullName>
        <ecNumber evidence="13">2.4.1.1</ecNumber>
    </recommendedName>
</protein>
<dbReference type="GO" id="GO:0030170">
    <property type="term" value="F:pyridoxal phosphate binding"/>
    <property type="evidence" value="ECO:0007669"/>
    <property type="project" value="InterPro"/>
</dbReference>
<reference evidence="14" key="1">
    <citation type="submission" date="2020-10" db="EMBL/GenBank/DDBJ databases">
        <authorList>
            <person name="Gilroy R."/>
        </authorList>
    </citation>
    <scope>NUCLEOTIDE SEQUENCE</scope>
    <source>
        <strain evidence="14">CHK189-12415</strain>
    </source>
</reference>
<keyword evidence="6" id="KW-0021">Allosteric enzyme</keyword>
<dbReference type="EC" id="2.4.1.1" evidence="13"/>
<dbReference type="Gene3D" id="3.40.50.2000">
    <property type="entry name" value="Glycogen Phosphorylase B"/>
    <property type="match status" value="2"/>
</dbReference>
<evidence type="ECO:0000256" key="8">
    <source>
        <dbReference type="ARBA" id="ARBA00022679"/>
    </source>
</evidence>
<dbReference type="GO" id="GO:0008184">
    <property type="term" value="F:glycogen phosphorylase activity"/>
    <property type="evidence" value="ECO:0007669"/>
    <property type="project" value="InterPro"/>
</dbReference>
<keyword evidence="10 13" id="KW-0119">Carbohydrate metabolism</keyword>
<evidence type="ECO:0000256" key="4">
    <source>
        <dbReference type="ARBA" id="ARBA00006047"/>
    </source>
</evidence>
<evidence type="ECO:0000256" key="7">
    <source>
        <dbReference type="ARBA" id="ARBA00022676"/>
    </source>
</evidence>
<dbReference type="GO" id="GO:0005737">
    <property type="term" value="C:cytoplasm"/>
    <property type="evidence" value="ECO:0007669"/>
    <property type="project" value="UniProtKB-SubCell"/>
</dbReference>
<dbReference type="InterPro" id="IPR011833">
    <property type="entry name" value="Glycg_phsphrylas"/>
</dbReference>
<dbReference type="GO" id="GO:0005980">
    <property type="term" value="P:glycogen catabolic process"/>
    <property type="evidence" value="ECO:0007669"/>
    <property type="project" value="TreeGrafter"/>
</dbReference>
<dbReference type="InterPro" id="IPR035090">
    <property type="entry name" value="Pyridoxal_P_attach_site"/>
</dbReference>
<organism evidence="14 15">
    <name type="scientific">Candidatus Faecivivens stercoravium</name>
    <dbReference type="NCBI Taxonomy" id="2840803"/>
    <lineage>
        <taxon>Bacteria</taxon>
        <taxon>Bacillati</taxon>
        <taxon>Bacillota</taxon>
        <taxon>Clostridia</taxon>
        <taxon>Eubacteriales</taxon>
        <taxon>Oscillospiraceae</taxon>
        <taxon>Oscillospiraceae incertae sedis</taxon>
        <taxon>Candidatus Faecivivens</taxon>
    </lineage>
</organism>
<keyword evidence="8 13" id="KW-0808">Transferase</keyword>
<evidence type="ECO:0000256" key="13">
    <source>
        <dbReference type="RuleBase" id="RU000587"/>
    </source>
</evidence>
<keyword evidence="5" id="KW-0963">Cytoplasm</keyword>
<dbReference type="FunFam" id="3.40.50.2000:FF:000003">
    <property type="entry name" value="Alpha-1,4 glucan phosphorylase"/>
    <property type="match status" value="1"/>
</dbReference>
<dbReference type="PIRSF" id="PIRSF000460">
    <property type="entry name" value="Pprylas_GlgP"/>
    <property type="match status" value="1"/>
</dbReference>
<dbReference type="AlphaFoldDB" id="A0A9D1DZA5"/>
<feature type="non-terminal residue" evidence="14">
    <location>
        <position position="721"/>
    </location>
</feature>
<dbReference type="PROSITE" id="PS00102">
    <property type="entry name" value="PHOSPHORYLASE"/>
    <property type="match status" value="1"/>
</dbReference>
<comment type="similarity">
    <text evidence="4 13">Belongs to the glycogen phosphorylase family.</text>
</comment>
<dbReference type="SUPFAM" id="SSF53756">
    <property type="entry name" value="UDP-Glycosyltransferase/glycogen phosphorylase"/>
    <property type="match status" value="1"/>
</dbReference>
<proteinExistence type="inferred from homology"/>
<evidence type="ECO:0000256" key="2">
    <source>
        <dbReference type="ARBA" id="ARBA00001933"/>
    </source>
</evidence>
<comment type="subcellular location">
    <subcellularLocation>
        <location evidence="3">Cytoplasm</location>
    </subcellularLocation>
</comment>
<keyword evidence="7 13" id="KW-0328">Glycosyltransferase</keyword>
<feature type="modified residue" description="N6-(pyridoxal phosphate)lysine" evidence="12">
    <location>
        <position position="652"/>
    </location>
</feature>
<dbReference type="PANTHER" id="PTHR11468:SF3">
    <property type="entry name" value="GLYCOGEN PHOSPHORYLASE, LIVER FORM"/>
    <property type="match status" value="1"/>
</dbReference>
<evidence type="ECO:0000313" key="14">
    <source>
        <dbReference type="EMBL" id="HIR61534.1"/>
    </source>
</evidence>
<dbReference type="Proteomes" id="UP000824241">
    <property type="component" value="Unassembled WGS sequence"/>
</dbReference>
<evidence type="ECO:0000256" key="5">
    <source>
        <dbReference type="ARBA" id="ARBA00022490"/>
    </source>
</evidence>
<dbReference type="InterPro" id="IPR000811">
    <property type="entry name" value="Glyco_trans_35"/>
</dbReference>
<evidence type="ECO:0000256" key="6">
    <source>
        <dbReference type="ARBA" id="ARBA00022533"/>
    </source>
</evidence>
<dbReference type="FunFam" id="3.40.50.2000:FF:000153">
    <property type="entry name" value="Alpha-1,4 glucan phosphorylase"/>
    <property type="match status" value="1"/>
</dbReference>
<sequence>MSYSVNELKDELVKTLSAEYGYDASEATILQMYGTVLTVVQQKLLQKRGEYTEKMKNSDQKRIYYMSMEFLVGRSLKNNLYNLGMEAEMKEAVKELGFDLETIYDMEPDAGLGNGGLGRLASCYMDAATTMGYPFTGFSIRYEFGIFRQKIVDGWQMEQPDNWLEMGGFWLVPRRDESKEVHFDGEVKEEWGETGLKTIHKNYYTVRAVPYDLLITGKDSDVVNSLRLWSAESPSSFDMGSFARGEHIKSMESGNRAEAISKVLYPADDNIEGKSLRLKQQYFFVSASLQNIVQVHLRTNPSLDNLPDKAVIHINDTHPALCVPELMRILLDDFGYSWEKAWDITCRTLAYTNHTIMSEALEKWDLTLFRHHLPRITSIVEEINRRFCNYVYENFPEKRGAIGSMAAIGDNQVRMANLCLIACFSVNGVSKLHSDILKYDVFKDYNDIYPGKLTNVTNGITARRWLNQGNPLLADMISSLIGDGYVHDLSKLSELKKFMEDDSVLAQLADIKLQNKKRLAKYIAEHNGFQVDPNSIFDVQVKRLHEYKRQLLNAIEILHLYLQIKKGATIQPRTFIFGAKASAGYYMAKEIIRFICAISDIVNRDASLNGQLKVVFLENYRVSLAEIIYPAAEISEQISQAGKEASGTGNMKMMLNGAITLGTMDGANVEIHDVVGPENIIIFGMNAEEVMDLGRRGYNPWDVYNNNGYLKEIIEFVQRGG</sequence>
<comment type="cofactor">
    <cofactor evidence="2 13">
        <name>pyridoxal 5'-phosphate</name>
        <dbReference type="ChEBI" id="CHEBI:597326"/>
    </cofactor>
</comment>
<evidence type="ECO:0000256" key="9">
    <source>
        <dbReference type="ARBA" id="ARBA00022898"/>
    </source>
</evidence>
<accession>A0A9D1DZA5</accession>
<comment type="caution">
    <text evidence="14">The sequence shown here is derived from an EMBL/GenBank/DDBJ whole genome shotgun (WGS) entry which is preliminary data.</text>
</comment>
<evidence type="ECO:0000256" key="1">
    <source>
        <dbReference type="ARBA" id="ARBA00001275"/>
    </source>
</evidence>
<evidence type="ECO:0000256" key="10">
    <source>
        <dbReference type="ARBA" id="ARBA00023277"/>
    </source>
</evidence>
<dbReference type="NCBIfam" id="TIGR02093">
    <property type="entry name" value="P_ylase"/>
    <property type="match status" value="1"/>
</dbReference>
<name>A0A9D1DZA5_9FIRM</name>
<evidence type="ECO:0000256" key="11">
    <source>
        <dbReference type="ARBA" id="ARBA00025174"/>
    </source>
</evidence>
<comment type="function">
    <text evidence="13">Allosteric enzyme that catalyzes the rate-limiting step in glycogen catabolism, the phosphorolytic cleavage of glycogen to produce glucose-1-phosphate, and plays a central role in maintaining cellular and organismal glucose homeostasis.</text>
</comment>
<evidence type="ECO:0000313" key="15">
    <source>
        <dbReference type="Proteomes" id="UP000824241"/>
    </source>
</evidence>
<keyword evidence="9 12" id="KW-0663">Pyridoxal phosphate</keyword>
<evidence type="ECO:0000256" key="3">
    <source>
        <dbReference type="ARBA" id="ARBA00004496"/>
    </source>
</evidence>
<evidence type="ECO:0000256" key="12">
    <source>
        <dbReference type="PIRSR" id="PIRSR000460-1"/>
    </source>
</evidence>
<dbReference type="Pfam" id="PF00343">
    <property type="entry name" value="Phosphorylase"/>
    <property type="match status" value="1"/>
</dbReference>
<reference evidence="14" key="2">
    <citation type="journal article" date="2021" name="PeerJ">
        <title>Extensive microbial diversity within the chicken gut microbiome revealed by metagenomics and culture.</title>
        <authorList>
            <person name="Gilroy R."/>
            <person name="Ravi A."/>
            <person name="Getino M."/>
            <person name="Pursley I."/>
            <person name="Horton D.L."/>
            <person name="Alikhan N.F."/>
            <person name="Baker D."/>
            <person name="Gharbi K."/>
            <person name="Hall N."/>
            <person name="Watson M."/>
            <person name="Adriaenssens E.M."/>
            <person name="Foster-Nyarko E."/>
            <person name="Jarju S."/>
            <person name="Secka A."/>
            <person name="Antonio M."/>
            <person name="Oren A."/>
            <person name="Chaudhuri R.R."/>
            <person name="La Ragione R."/>
            <person name="Hildebrand F."/>
            <person name="Pallen M.J."/>
        </authorList>
    </citation>
    <scope>NUCLEOTIDE SEQUENCE</scope>
    <source>
        <strain evidence="14">CHK189-12415</strain>
    </source>
</reference>
<comment type="function">
    <text evidence="11">Phosphorylase is an important allosteric enzyme in carbohydrate metabolism. Enzymes from different sources differ in their regulatory mechanisms and in their natural substrates. However, all known phosphorylases share catalytic and structural properties.</text>
</comment>
<gene>
    <name evidence="14" type="ORF">IAB37_08185</name>
</gene>
<comment type="catalytic activity">
    <reaction evidence="1 13">
        <text>[(1-&gt;4)-alpha-D-glucosyl](n) + phosphate = [(1-&gt;4)-alpha-D-glucosyl](n-1) + alpha-D-glucose 1-phosphate</text>
        <dbReference type="Rhea" id="RHEA:41732"/>
        <dbReference type="Rhea" id="RHEA-COMP:9584"/>
        <dbReference type="Rhea" id="RHEA-COMP:9586"/>
        <dbReference type="ChEBI" id="CHEBI:15444"/>
        <dbReference type="ChEBI" id="CHEBI:43474"/>
        <dbReference type="ChEBI" id="CHEBI:58601"/>
        <dbReference type="EC" id="2.4.1.1"/>
    </reaction>
</comment>